<gene>
    <name evidence="1" type="ORF">SMD27_21495</name>
</gene>
<dbReference type="Proteomes" id="UP001279642">
    <property type="component" value="Unassembled WGS sequence"/>
</dbReference>
<sequence length="255" mass="28140">MSGVKRRINSTGRKRIGHDRINIRLAETAPGQPLKATAALRLDDLGFPPHAAVALEAYYRSSGMRFPCGTIGNLNVPSVLVLDEIDHDSSVLFRVKVIDRESSHGRLLGSAERVSPREAGDQEGRRGILPVIERDLGHEIWKVDFSEDGPKLMLNNRISGVSARILGNAFGQALVLPAALRIVLEQLAHESEEDDSWQAQWLDHIREKFNIPDNPADLPDEAAAEWIDEVIRGFCGGHDFIGSIKAMSEKEARDA</sequence>
<evidence type="ECO:0000313" key="1">
    <source>
        <dbReference type="EMBL" id="MDY0885429.1"/>
    </source>
</evidence>
<evidence type="ECO:0000313" key="2">
    <source>
        <dbReference type="Proteomes" id="UP001279642"/>
    </source>
</evidence>
<name>A0ABU5EHT2_9PROT</name>
<keyword evidence="2" id="KW-1185">Reference proteome</keyword>
<dbReference type="EMBL" id="JAXCLW010000010">
    <property type="protein sequence ID" value="MDY0885429.1"/>
    <property type="molecule type" value="Genomic_DNA"/>
</dbReference>
<proteinExistence type="predicted"/>
<reference evidence="1 2" key="1">
    <citation type="journal article" date="2016" name="Antonie Van Leeuwenhoek">
        <title>Dongia soli sp. nov., isolated from soil from Dokdo, Korea.</title>
        <authorList>
            <person name="Kim D.U."/>
            <person name="Lee H."/>
            <person name="Kim H."/>
            <person name="Kim S.G."/>
            <person name="Ka J.O."/>
        </authorList>
    </citation>
    <scope>NUCLEOTIDE SEQUENCE [LARGE SCALE GENOMIC DNA]</scope>
    <source>
        <strain evidence="1 2">D78</strain>
    </source>
</reference>
<comment type="caution">
    <text evidence="1">The sequence shown here is derived from an EMBL/GenBank/DDBJ whole genome shotgun (WGS) entry which is preliminary data.</text>
</comment>
<accession>A0ABU5EHT2</accession>
<protein>
    <submittedName>
        <fullName evidence="1">Uncharacterized protein</fullName>
    </submittedName>
</protein>
<organism evidence="1 2">
    <name type="scientific">Dongia soli</name>
    <dbReference type="NCBI Taxonomy" id="600628"/>
    <lineage>
        <taxon>Bacteria</taxon>
        <taxon>Pseudomonadati</taxon>
        <taxon>Pseudomonadota</taxon>
        <taxon>Alphaproteobacteria</taxon>
        <taxon>Rhodospirillales</taxon>
        <taxon>Dongiaceae</taxon>
        <taxon>Dongia</taxon>
    </lineage>
</organism>
<dbReference type="RefSeq" id="WP_320510504.1">
    <property type="nucleotide sequence ID" value="NZ_JAXCLW010000010.1"/>
</dbReference>